<dbReference type="OrthoDB" id="19824at2759"/>
<dbReference type="PANTHER" id="PTHR48111">
    <property type="entry name" value="REGULATOR OF RPOS"/>
    <property type="match status" value="1"/>
</dbReference>
<keyword evidence="7" id="KW-0805">Transcription regulation</keyword>
<dbReference type="Gene3D" id="3.40.50.2300">
    <property type="match status" value="1"/>
</dbReference>
<dbReference type="GO" id="GO:0000976">
    <property type="term" value="F:transcription cis-regulatory region binding"/>
    <property type="evidence" value="ECO:0007669"/>
    <property type="project" value="TreeGrafter"/>
</dbReference>
<dbReference type="InterPro" id="IPR016032">
    <property type="entry name" value="Sig_transdc_resp-reg_C-effctor"/>
</dbReference>
<keyword evidence="6" id="KW-0902">Two-component regulatory system</keyword>
<dbReference type="GO" id="GO:0032993">
    <property type="term" value="C:protein-DNA complex"/>
    <property type="evidence" value="ECO:0007669"/>
    <property type="project" value="TreeGrafter"/>
</dbReference>
<dbReference type="SUPFAM" id="SSF52172">
    <property type="entry name" value="CheY-like"/>
    <property type="match status" value="1"/>
</dbReference>
<evidence type="ECO:0000256" key="6">
    <source>
        <dbReference type="ARBA" id="ARBA00023012"/>
    </source>
</evidence>
<dbReference type="CDD" id="cd00383">
    <property type="entry name" value="trans_reg_C"/>
    <property type="match status" value="1"/>
</dbReference>
<dbReference type="GO" id="GO:0005829">
    <property type="term" value="C:cytosol"/>
    <property type="evidence" value="ECO:0007669"/>
    <property type="project" value="TreeGrafter"/>
</dbReference>
<evidence type="ECO:0000259" key="14">
    <source>
        <dbReference type="PROSITE" id="PS51755"/>
    </source>
</evidence>
<gene>
    <name evidence="15" type="ORF">GWI33_010741</name>
</gene>
<keyword evidence="4" id="KW-0963">Cytoplasm</keyword>
<dbReference type="GO" id="GO:0000156">
    <property type="term" value="F:phosphorelay response regulator activity"/>
    <property type="evidence" value="ECO:0007669"/>
    <property type="project" value="TreeGrafter"/>
</dbReference>
<dbReference type="Pfam" id="PF00486">
    <property type="entry name" value="Trans_reg_C"/>
    <property type="match status" value="1"/>
</dbReference>
<organism evidence="15 16">
    <name type="scientific">Rhynchophorus ferrugineus</name>
    <name type="common">Red palm weevil</name>
    <name type="synonym">Curculio ferrugineus</name>
    <dbReference type="NCBI Taxonomy" id="354439"/>
    <lineage>
        <taxon>Eukaryota</taxon>
        <taxon>Metazoa</taxon>
        <taxon>Ecdysozoa</taxon>
        <taxon>Arthropoda</taxon>
        <taxon>Hexapoda</taxon>
        <taxon>Insecta</taxon>
        <taxon>Pterygota</taxon>
        <taxon>Neoptera</taxon>
        <taxon>Endopterygota</taxon>
        <taxon>Coleoptera</taxon>
        <taxon>Polyphaga</taxon>
        <taxon>Cucujiformia</taxon>
        <taxon>Curculionidae</taxon>
        <taxon>Dryophthorinae</taxon>
        <taxon>Rhynchophorus</taxon>
    </lineage>
</organism>
<keyword evidence="9" id="KW-0804">Transcription</keyword>
<evidence type="ECO:0000313" key="15">
    <source>
        <dbReference type="EMBL" id="KAF7276246.1"/>
    </source>
</evidence>
<dbReference type="PANTHER" id="PTHR48111:SF47">
    <property type="entry name" value="TRANSCRIPTIONAL REGULATORY PROTEIN RSTA"/>
    <property type="match status" value="1"/>
</dbReference>
<evidence type="ECO:0000256" key="5">
    <source>
        <dbReference type="ARBA" id="ARBA00022553"/>
    </source>
</evidence>
<evidence type="ECO:0000256" key="8">
    <source>
        <dbReference type="ARBA" id="ARBA00023125"/>
    </source>
</evidence>
<keyword evidence="5 11" id="KW-0597">Phosphoprotein</keyword>
<dbReference type="CDD" id="cd19939">
    <property type="entry name" value="REC_OmpR_BfmR-like"/>
    <property type="match status" value="1"/>
</dbReference>
<comment type="caution">
    <text evidence="15">The sequence shown here is derived from an EMBL/GenBank/DDBJ whole genome shotgun (WGS) entry which is preliminary data.</text>
</comment>
<comment type="function">
    <text evidence="1">Probable promoter-specific protein mediating the interaction between DNA and RNA polymerase.</text>
</comment>
<dbReference type="PROSITE" id="PS51755">
    <property type="entry name" value="OMPR_PHOB"/>
    <property type="match status" value="1"/>
</dbReference>
<dbReference type="SUPFAM" id="SSF46894">
    <property type="entry name" value="C-terminal effector domain of the bipartite response regulators"/>
    <property type="match status" value="1"/>
</dbReference>
<dbReference type="SMART" id="SM00862">
    <property type="entry name" value="Trans_reg_C"/>
    <property type="match status" value="1"/>
</dbReference>
<name>A0A834IBD2_RHYFE</name>
<evidence type="ECO:0000256" key="1">
    <source>
        <dbReference type="ARBA" id="ARBA00003612"/>
    </source>
</evidence>
<dbReference type="InterPro" id="IPR036388">
    <property type="entry name" value="WH-like_DNA-bd_sf"/>
</dbReference>
<comment type="subcellular location">
    <subcellularLocation>
        <location evidence="2">Cytoplasm</location>
    </subcellularLocation>
</comment>
<evidence type="ECO:0000256" key="7">
    <source>
        <dbReference type="ARBA" id="ARBA00023015"/>
    </source>
</evidence>
<dbReference type="InterPro" id="IPR011006">
    <property type="entry name" value="CheY-like_superfamily"/>
</dbReference>
<dbReference type="Proteomes" id="UP000625711">
    <property type="component" value="Unassembled WGS sequence"/>
</dbReference>
<feature type="modified residue" description="4-aspartylphosphate" evidence="11">
    <location>
        <position position="58"/>
    </location>
</feature>
<dbReference type="Gene3D" id="6.10.250.690">
    <property type="match status" value="1"/>
</dbReference>
<feature type="domain" description="Response regulatory" evidence="13">
    <location>
        <begin position="9"/>
        <end position="122"/>
    </location>
</feature>
<dbReference type="InterPro" id="IPR001789">
    <property type="entry name" value="Sig_transdc_resp-reg_receiver"/>
</dbReference>
<dbReference type="Pfam" id="PF00072">
    <property type="entry name" value="Response_reg"/>
    <property type="match status" value="1"/>
</dbReference>
<accession>A0A834IBD2</accession>
<dbReference type="FunFam" id="3.40.50.2300:FF:000001">
    <property type="entry name" value="DNA-binding response regulator PhoB"/>
    <property type="match status" value="1"/>
</dbReference>
<dbReference type="SMART" id="SM00448">
    <property type="entry name" value="REC"/>
    <property type="match status" value="1"/>
</dbReference>
<evidence type="ECO:0000313" key="16">
    <source>
        <dbReference type="Proteomes" id="UP000625711"/>
    </source>
</evidence>
<sequence>MTQEEKLPKILIVEDDERLATLTQEYLIRNGLEVGVETDGNRAIRRIISEQPDLVVLDVMLPGADGLTVCREVRSQYHHPILMLTARTEDMDQVLGLEMGADDYVAKPVQPRVLLARIRALLRRTDKATDEEISQRVEFDDLVIDNGGRSVTLAGELVDFTSAEYDLLWLLASNAGRILSREDIFERLRGIEYDGQDRSIDVRISRIRPKIGDDPENPKRIKTVINSQRAQDYRESMADGVAYVISQVVARQPTSQSQLDWISDVSTILELPLNFIPVQALDLSRTEKKRLDDQHAIIRFDAASSEEIRLQELQPYFPYPIAFKRLSDLNLDMDQLSRLRTDKTQTILLYRDSATTQGTTISAVSAYTNVPNKVLVLGPVPIFNWFPFRIFA</sequence>
<reference evidence="15" key="1">
    <citation type="submission" date="2020-08" db="EMBL/GenBank/DDBJ databases">
        <title>Genome sequencing and assembly of the red palm weevil Rhynchophorus ferrugineus.</title>
        <authorList>
            <person name="Dias G.B."/>
            <person name="Bergman C.M."/>
            <person name="Manee M."/>
        </authorList>
    </citation>
    <scope>NUCLEOTIDE SEQUENCE</scope>
    <source>
        <strain evidence="15">AA-2017</strain>
        <tissue evidence="15">Whole larva</tissue>
    </source>
</reference>
<evidence type="ECO:0000256" key="12">
    <source>
        <dbReference type="PROSITE-ProRule" id="PRU01091"/>
    </source>
</evidence>
<dbReference type="Gene3D" id="1.10.10.10">
    <property type="entry name" value="Winged helix-like DNA-binding domain superfamily/Winged helix DNA-binding domain"/>
    <property type="match status" value="1"/>
</dbReference>
<dbReference type="InterPro" id="IPR001867">
    <property type="entry name" value="OmpR/PhoB-type_DNA-bd"/>
</dbReference>
<feature type="non-terminal residue" evidence="15">
    <location>
        <position position="1"/>
    </location>
</feature>
<dbReference type="AlphaFoldDB" id="A0A834IBD2"/>
<protein>
    <recommendedName>
        <fullName evidence="3">Probable transcriptional regulator ycf27</fullName>
    </recommendedName>
    <alternativeName>
        <fullName evidence="10">OmpR-like protein</fullName>
    </alternativeName>
</protein>
<dbReference type="EMBL" id="JAACXV010007971">
    <property type="protein sequence ID" value="KAF7276246.1"/>
    <property type="molecule type" value="Genomic_DNA"/>
</dbReference>
<feature type="domain" description="OmpR/PhoB-type" evidence="14">
    <location>
        <begin position="134"/>
        <end position="237"/>
    </location>
</feature>
<keyword evidence="16" id="KW-1185">Reference proteome</keyword>
<keyword evidence="8 12" id="KW-0238">DNA-binding</keyword>
<evidence type="ECO:0000256" key="10">
    <source>
        <dbReference type="ARBA" id="ARBA00032623"/>
    </source>
</evidence>
<dbReference type="GO" id="GO:0006355">
    <property type="term" value="P:regulation of DNA-templated transcription"/>
    <property type="evidence" value="ECO:0007669"/>
    <property type="project" value="InterPro"/>
</dbReference>
<evidence type="ECO:0000259" key="13">
    <source>
        <dbReference type="PROSITE" id="PS50110"/>
    </source>
</evidence>
<dbReference type="InterPro" id="IPR039420">
    <property type="entry name" value="WalR-like"/>
</dbReference>
<evidence type="ECO:0000256" key="3">
    <source>
        <dbReference type="ARBA" id="ARBA00015955"/>
    </source>
</evidence>
<evidence type="ECO:0000256" key="11">
    <source>
        <dbReference type="PROSITE-ProRule" id="PRU00169"/>
    </source>
</evidence>
<dbReference type="FunFam" id="1.10.10.10:FF:000099">
    <property type="entry name" value="Two-component system response regulator TorR"/>
    <property type="match status" value="1"/>
</dbReference>
<proteinExistence type="predicted"/>
<evidence type="ECO:0000256" key="9">
    <source>
        <dbReference type="ARBA" id="ARBA00023163"/>
    </source>
</evidence>
<evidence type="ECO:0000256" key="2">
    <source>
        <dbReference type="ARBA" id="ARBA00004496"/>
    </source>
</evidence>
<feature type="DNA-binding region" description="OmpR/PhoB-type" evidence="12">
    <location>
        <begin position="134"/>
        <end position="237"/>
    </location>
</feature>
<evidence type="ECO:0000256" key="4">
    <source>
        <dbReference type="ARBA" id="ARBA00022490"/>
    </source>
</evidence>
<dbReference type="PROSITE" id="PS50110">
    <property type="entry name" value="RESPONSE_REGULATORY"/>
    <property type="match status" value="1"/>
</dbReference>